<feature type="compositionally biased region" description="Polar residues" evidence="5">
    <location>
        <begin position="513"/>
        <end position="525"/>
    </location>
</feature>
<dbReference type="PANTHER" id="PTHR24960:SF84">
    <property type="entry name" value="HYDROGENASE SUBUNIT"/>
    <property type="match status" value="1"/>
</dbReference>
<evidence type="ECO:0000256" key="2">
    <source>
        <dbReference type="ARBA" id="ARBA00022723"/>
    </source>
</evidence>
<evidence type="ECO:0000256" key="3">
    <source>
        <dbReference type="ARBA" id="ARBA00023004"/>
    </source>
</evidence>
<dbReference type="AlphaFoldDB" id="C8PF41"/>
<dbReference type="Gene3D" id="3.30.70.20">
    <property type="match status" value="1"/>
</dbReference>
<keyword evidence="9" id="KW-1185">Reference proteome</keyword>
<dbReference type="EC" id="1.6.5.3" evidence="8"/>
<dbReference type="GO" id="GO:0046872">
    <property type="term" value="F:metal ion binding"/>
    <property type="evidence" value="ECO:0007669"/>
    <property type="project" value="UniProtKB-KW"/>
</dbReference>
<dbReference type="InterPro" id="IPR001041">
    <property type="entry name" value="2Fe-2S_ferredoxin-type"/>
</dbReference>
<dbReference type="PANTHER" id="PTHR24960">
    <property type="entry name" value="PHOTOSYSTEM I IRON-SULFUR CENTER-RELATED"/>
    <property type="match status" value="1"/>
</dbReference>
<dbReference type="eggNOG" id="COG1034">
    <property type="taxonomic scope" value="Bacteria"/>
</dbReference>
<dbReference type="PROSITE" id="PS51839">
    <property type="entry name" value="4FE4S_HC3"/>
    <property type="match status" value="1"/>
</dbReference>
<dbReference type="SUPFAM" id="SSF54862">
    <property type="entry name" value="4Fe-4S ferredoxins"/>
    <property type="match status" value="1"/>
</dbReference>
<organism evidence="8 9">
    <name type="scientific">Campylobacter gracilis RM3268</name>
    <dbReference type="NCBI Taxonomy" id="553220"/>
    <lineage>
        <taxon>Bacteria</taxon>
        <taxon>Pseudomonadati</taxon>
        <taxon>Campylobacterota</taxon>
        <taxon>Epsilonproteobacteria</taxon>
        <taxon>Campylobacterales</taxon>
        <taxon>Campylobacteraceae</taxon>
        <taxon>Campylobacter</taxon>
    </lineage>
</organism>
<sequence length="901" mass="97818">MAKITIDGKACECDEGEYILQVARRCGVFIPALCYLSGGTPTLACRLCMVEADGKRVYSCNAKAKDGMVVYSRSPEIDAEREAITQVYCINHPMACGVCDQSGECELQNLAHLMRTNTQSYAIRDTAREVQDWGYLSYDPSLCIVCERCITAAKDRLGVDAFKLVPRGGDALSKEQKDAMPKDAYAVWNKLQKSLIARVNDEDDCVNYGESEAVCPTGALVESAFKYVSNAWELRQIPASNPHSSDCELLYYEIKRRGIGEPREKIYRVSSDINFSVLHAGARFGWDFSNEQASKNEAVFSRIVRGIEDGEIKNIKFNSFITNEEARILELLRQKFKLALINNEAFAYQKFLREFSKFSGTKFYNADSQTIKNSDFIVVCGTFLRSDAPNLGYAVNSACKLNKASGIYFHPFCDEGIKGFGKNFIHQPHAAGLEAQILLWILQKFGRDLPGWLDAKLAAEFEISRAAAKQNLDEKSADSQNPENSTEANGAENVASESGAKNSASADGAENPAKNSAQNSENPAESKISNFARTLGLDEQKVDELLAKKESFSLIIGEDFIRTPNSATLARLAGLVQRYTPLKVLVVPPRTNSLGVALICELSAQMSAGETLGYNEAGNISFGVLEADLDAPSLVQQEGTFTNYDKRVVPTNAALDYGGYELNDIACALGVCAEHAISYTSSLGADFEPIKFDDLENFYDNGGANHRGYGLRNEELAASEEEFEISLSAPISAGEGEILIYEANPLHQFNKFSGASSALGEAGALYLSPSIAESLGVSAGDVVKIYQADDAGHNEKTSGAGKTGVASNESDKGGAGRAKKADRASGARKANAFGDENGESGATGLVNLKREIVASVKIDPGFSGAYLPYFDEKLRGEIFFKTSRYAGVKIEKISNSKGEGR</sequence>
<evidence type="ECO:0000313" key="8">
    <source>
        <dbReference type="EMBL" id="EEV18669.1"/>
    </source>
</evidence>
<proteinExistence type="predicted"/>
<feature type="region of interest" description="Disordered" evidence="5">
    <location>
        <begin position="471"/>
        <end position="525"/>
    </location>
</feature>
<keyword evidence="8" id="KW-0560">Oxidoreductase</keyword>
<dbReference type="SMART" id="SM00929">
    <property type="entry name" value="NADH-G_4Fe-4S_3"/>
    <property type="match status" value="1"/>
</dbReference>
<evidence type="ECO:0000259" key="7">
    <source>
        <dbReference type="PROSITE" id="PS51839"/>
    </source>
</evidence>
<dbReference type="Pfam" id="PF13510">
    <property type="entry name" value="Fer2_4"/>
    <property type="match status" value="1"/>
</dbReference>
<dbReference type="InterPro" id="IPR019574">
    <property type="entry name" value="NADH_UbQ_OxRdtase_Gsu_4Fe4S-bd"/>
</dbReference>
<feature type="domain" description="2Fe-2S ferredoxin-type" evidence="6">
    <location>
        <begin position="2"/>
        <end position="76"/>
    </location>
</feature>
<evidence type="ECO:0000256" key="5">
    <source>
        <dbReference type="SAM" id="MobiDB-lite"/>
    </source>
</evidence>
<dbReference type="RefSeq" id="WP_005869762.1">
    <property type="nucleotide sequence ID" value="NZ_ACYG01000009.1"/>
</dbReference>
<feature type="region of interest" description="Disordered" evidence="5">
    <location>
        <begin position="793"/>
        <end position="836"/>
    </location>
</feature>
<evidence type="ECO:0000259" key="6">
    <source>
        <dbReference type="PROSITE" id="PS51085"/>
    </source>
</evidence>
<dbReference type="EMBL" id="ACYG01000009">
    <property type="protein sequence ID" value="EEV18669.1"/>
    <property type="molecule type" value="Genomic_DNA"/>
</dbReference>
<name>C8PF41_9BACT</name>
<dbReference type="Gene3D" id="3.10.20.740">
    <property type="match status" value="1"/>
</dbReference>
<dbReference type="SUPFAM" id="SSF53706">
    <property type="entry name" value="Formate dehydrogenase/DMSO reductase, domains 1-3"/>
    <property type="match status" value="1"/>
</dbReference>
<dbReference type="Proteomes" id="UP000005709">
    <property type="component" value="Unassembled WGS sequence"/>
</dbReference>
<reference evidence="8 9" key="1">
    <citation type="submission" date="2009-07" db="EMBL/GenBank/DDBJ databases">
        <authorList>
            <person name="Madupu R."/>
            <person name="Sebastian Y."/>
            <person name="Durkin A.S."/>
            <person name="Torralba M."/>
            <person name="Methe B."/>
            <person name="Sutton G.G."/>
            <person name="Strausberg R.L."/>
            <person name="Nelson K.E."/>
        </authorList>
    </citation>
    <scope>NUCLEOTIDE SEQUENCE [LARGE SCALE GENOMIC DNA]</scope>
    <source>
        <strain evidence="8 9">RM3268</strain>
    </source>
</reference>
<feature type="compositionally biased region" description="Polar residues" evidence="5">
    <location>
        <begin position="478"/>
        <end position="488"/>
    </location>
</feature>
<evidence type="ECO:0000313" key="9">
    <source>
        <dbReference type="Proteomes" id="UP000005709"/>
    </source>
</evidence>
<feature type="domain" description="4Fe-4S His(Cys)3-ligated-type" evidence="7">
    <location>
        <begin position="76"/>
        <end position="115"/>
    </location>
</feature>
<dbReference type="Pfam" id="PF10588">
    <property type="entry name" value="NADH-G_4Fe-4S_3"/>
    <property type="match status" value="1"/>
</dbReference>
<comment type="caution">
    <text evidence="8">The sequence shown here is derived from an EMBL/GenBank/DDBJ whole genome shotgun (WGS) entry which is preliminary data.</text>
</comment>
<dbReference type="InterPro" id="IPR050157">
    <property type="entry name" value="PSI_iron-sulfur_center"/>
</dbReference>
<keyword evidence="3" id="KW-0408">Iron</keyword>
<dbReference type="PROSITE" id="PS51085">
    <property type="entry name" value="2FE2S_FER_2"/>
    <property type="match status" value="1"/>
</dbReference>
<accession>C8PF41</accession>
<dbReference type="STRING" id="824.CGRAC_0316"/>
<dbReference type="SUPFAM" id="SSF54292">
    <property type="entry name" value="2Fe-2S ferredoxin-like"/>
    <property type="match status" value="1"/>
</dbReference>
<keyword evidence="2" id="KW-0479">Metal-binding</keyword>
<keyword evidence="4" id="KW-0411">Iron-sulfur</keyword>
<feature type="compositionally biased region" description="Basic and acidic residues" evidence="5">
    <location>
        <begin position="809"/>
        <end position="825"/>
    </location>
</feature>
<dbReference type="GO" id="GO:0016491">
    <property type="term" value="F:oxidoreductase activity"/>
    <property type="evidence" value="ECO:0007669"/>
    <property type="project" value="UniProtKB-KW"/>
</dbReference>
<dbReference type="InterPro" id="IPR036010">
    <property type="entry name" value="2Fe-2S_ferredoxin-like_sf"/>
</dbReference>
<protein>
    <submittedName>
        <fullName evidence="8">NADH dehydrogenase subunit G</fullName>
        <ecNumber evidence="8">1.6.5.3</ecNumber>
    </submittedName>
</protein>
<evidence type="ECO:0000256" key="1">
    <source>
        <dbReference type="ARBA" id="ARBA00022485"/>
    </source>
</evidence>
<dbReference type="NCBIfam" id="NF006305">
    <property type="entry name" value="PRK08493.1"/>
    <property type="match status" value="1"/>
</dbReference>
<dbReference type="GO" id="GO:0051539">
    <property type="term" value="F:4 iron, 4 sulfur cluster binding"/>
    <property type="evidence" value="ECO:0007669"/>
    <property type="project" value="UniProtKB-KW"/>
</dbReference>
<gene>
    <name evidence="8" type="ORF">CAMGR0001_2682</name>
</gene>
<keyword evidence="1" id="KW-0004">4Fe-4S</keyword>
<evidence type="ECO:0000256" key="4">
    <source>
        <dbReference type="ARBA" id="ARBA00023014"/>
    </source>
</evidence>
<dbReference type="OrthoDB" id="9816402at2"/>
<feature type="compositionally biased region" description="Polar residues" evidence="5">
    <location>
        <begin position="495"/>
        <end position="505"/>
    </location>
</feature>